<dbReference type="AlphaFoldDB" id="A0A8S9Z247"/>
<dbReference type="EMBL" id="JTDE01001202">
    <property type="protein sequence ID" value="KAF7259433.1"/>
    <property type="molecule type" value="Genomic_DNA"/>
</dbReference>
<accession>A0A8S9Z247</accession>
<name>A0A8S9Z247_9TREM</name>
<organism evidence="1 2">
    <name type="scientific">Paragonimus skrjabini miyazakii</name>
    <dbReference type="NCBI Taxonomy" id="59628"/>
    <lineage>
        <taxon>Eukaryota</taxon>
        <taxon>Metazoa</taxon>
        <taxon>Spiralia</taxon>
        <taxon>Lophotrochozoa</taxon>
        <taxon>Platyhelminthes</taxon>
        <taxon>Trematoda</taxon>
        <taxon>Digenea</taxon>
        <taxon>Plagiorchiida</taxon>
        <taxon>Troglotremata</taxon>
        <taxon>Troglotrematidae</taxon>
        <taxon>Paragonimus</taxon>
    </lineage>
</organism>
<reference evidence="1" key="1">
    <citation type="submission" date="2019-07" db="EMBL/GenBank/DDBJ databases">
        <title>Annotation for the trematode Paragonimus miyazaki's.</title>
        <authorList>
            <person name="Choi Y.-J."/>
        </authorList>
    </citation>
    <scope>NUCLEOTIDE SEQUENCE</scope>
    <source>
        <strain evidence="1">Japan</strain>
    </source>
</reference>
<sequence length="211" mass="23481">KLTLYRTAFSIAFATITAGGAVSNQRALNLYGRIFGLFDDNFLIRAHPVLKTLKTNLDHKLYKMLSEFIVGENVGGRLGSTKMSDSVNATIDRKIGLRVSKFDTNISRLNNKCHDQKSTIPCKPDNKVPFLLDVPVEQFCPPTGVDCFDDVFQFTGRLDELLNGVAAVSVQFAEQKKSKAVSSASCSDDEDNVPDFQMPDELLDQLYSRIY</sequence>
<dbReference type="OrthoDB" id="6236692at2759"/>
<protein>
    <submittedName>
        <fullName evidence="1">Uncharacterized protein</fullName>
    </submittedName>
</protein>
<proteinExistence type="predicted"/>
<evidence type="ECO:0000313" key="1">
    <source>
        <dbReference type="EMBL" id="KAF7259433.1"/>
    </source>
</evidence>
<dbReference type="Proteomes" id="UP000822476">
    <property type="component" value="Unassembled WGS sequence"/>
</dbReference>
<keyword evidence="2" id="KW-1185">Reference proteome</keyword>
<feature type="non-terminal residue" evidence="1">
    <location>
        <position position="1"/>
    </location>
</feature>
<gene>
    <name evidence="1" type="ORF">EG68_03330</name>
</gene>
<comment type="caution">
    <text evidence="1">The sequence shown here is derived from an EMBL/GenBank/DDBJ whole genome shotgun (WGS) entry which is preliminary data.</text>
</comment>
<evidence type="ECO:0000313" key="2">
    <source>
        <dbReference type="Proteomes" id="UP000822476"/>
    </source>
</evidence>